<evidence type="ECO:0000313" key="8">
    <source>
        <dbReference type="Proteomes" id="UP000236723"/>
    </source>
</evidence>
<proteinExistence type="predicted"/>
<dbReference type="AlphaFoldDB" id="A0A1H6E4T9"/>
<name>A0A1H6E4T9_9ACTN</name>
<feature type="transmembrane region" description="Helical" evidence="5">
    <location>
        <begin position="12"/>
        <end position="36"/>
    </location>
</feature>
<dbReference type="PANTHER" id="PTHR23528">
    <property type="match status" value="1"/>
</dbReference>
<keyword evidence="4 5" id="KW-0472">Membrane</keyword>
<evidence type="ECO:0000256" key="2">
    <source>
        <dbReference type="ARBA" id="ARBA00022692"/>
    </source>
</evidence>
<dbReference type="InterPro" id="IPR020846">
    <property type="entry name" value="MFS_dom"/>
</dbReference>
<organism evidence="7 8">
    <name type="scientific">Thermomonospora echinospora</name>
    <dbReference type="NCBI Taxonomy" id="1992"/>
    <lineage>
        <taxon>Bacteria</taxon>
        <taxon>Bacillati</taxon>
        <taxon>Actinomycetota</taxon>
        <taxon>Actinomycetes</taxon>
        <taxon>Streptosporangiales</taxon>
        <taxon>Thermomonosporaceae</taxon>
        <taxon>Thermomonospora</taxon>
    </lineage>
</organism>
<evidence type="ECO:0000256" key="5">
    <source>
        <dbReference type="SAM" id="Phobius"/>
    </source>
</evidence>
<dbReference type="GO" id="GO:0005886">
    <property type="term" value="C:plasma membrane"/>
    <property type="evidence" value="ECO:0007669"/>
    <property type="project" value="UniProtKB-SubCell"/>
</dbReference>
<protein>
    <recommendedName>
        <fullName evidence="6">Major facilitator superfamily (MFS) profile domain-containing protein</fullName>
    </recommendedName>
</protein>
<evidence type="ECO:0000313" key="7">
    <source>
        <dbReference type="EMBL" id="SEG92700.1"/>
    </source>
</evidence>
<feature type="transmembrane region" description="Helical" evidence="5">
    <location>
        <begin position="48"/>
        <end position="69"/>
    </location>
</feature>
<dbReference type="PROSITE" id="PS50850">
    <property type="entry name" value="MFS"/>
    <property type="match status" value="1"/>
</dbReference>
<dbReference type="SUPFAM" id="SSF103473">
    <property type="entry name" value="MFS general substrate transporter"/>
    <property type="match status" value="1"/>
</dbReference>
<feature type="transmembrane region" description="Helical" evidence="5">
    <location>
        <begin position="81"/>
        <end position="100"/>
    </location>
</feature>
<sequence>MALASDVPLLFAGSLACSMGIGMFAAVDQALLLDVLPERDTEAGRYTSIYNFAATIPQALAPLVAPLFLGVGVTAGEDKNYTLLYLVAAACTVLGGLIVLRIKSVR</sequence>
<gene>
    <name evidence="7" type="ORF">SAMN04489712_1355</name>
</gene>
<evidence type="ECO:0000256" key="4">
    <source>
        <dbReference type="ARBA" id="ARBA00023136"/>
    </source>
</evidence>
<evidence type="ECO:0000256" key="1">
    <source>
        <dbReference type="ARBA" id="ARBA00004651"/>
    </source>
</evidence>
<keyword evidence="2 5" id="KW-0812">Transmembrane</keyword>
<dbReference type="Proteomes" id="UP000236723">
    <property type="component" value="Unassembled WGS sequence"/>
</dbReference>
<accession>A0A1H6E4T9</accession>
<keyword evidence="3 5" id="KW-1133">Transmembrane helix</keyword>
<dbReference type="EMBL" id="FNVO01000035">
    <property type="protein sequence ID" value="SEG92700.1"/>
    <property type="molecule type" value="Genomic_DNA"/>
</dbReference>
<evidence type="ECO:0000256" key="3">
    <source>
        <dbReference type="ARBA" id="ARBA00022989"/>
    </source>
</evidence>
<dbReference type="Gene3D" id="1.20.1250.20">
    <property type="entry name" value="MFS general substrate transporter like domains"/>
    <property type="match status" value="1"/>
</dbReference>
<keyword evidence="8" id="KW-1185">Reference proteome</keyword>
<evidence type="ECO:0000259" key="6">
    <source>
        <dbReference type="PROSITE" id="PS50850"/>
    </source>
</evidence>
<feature type="domain" description="Major facilitator superfamily (MFS) profile" evidence="6">
    <location>
        <begin position="1"/>
        <end position="106"/>
    </location>
</feature>
<dbReference type="PANTHER" id="PTHR23528:SF1">
    <property type="entry name" value="MAJOR FACILITATOR SUPERFAMILY (MFS) PROFILE DOMAIN-CONTAINING PROTEIN"/>
    <property type="match status" value="1"/>
</dbReference>
<dbReference type="InterPro" id="IPR036259">
    <property type="entry name" value="MFS_trans_sf"/>
</dbReference>
<dbReference type="GO" id="GO:0022857">
    <property type="term" value="F:transmembrane transporter activity"/>
    <property type="evidence" value="ECO:0007669"/>
    <property type="project" value="InterPro"/>
</dbReference>
<comment type="subcellular location">
    <subcellularLocation>
        <location evidence="1">Cell membrane</location>
        <topology evidence="1">Multi-pass membrane protein</topology>
    </subcellularLocation>
</comment>
<reference evidence="8" key="1">
    <citation type="submission" date="2016-10" db="EMBL/GenBank/DDBJ databases">
        <authorList>
            <person name="Varghese N."/>
            <person name="Submissions S."/>
        </authorList>
    </citation>
    <scope>NUCLEOTIDE SEQUENCE [LARGE SCALE GENOMIC DNA]</scope>
    <source>
        <strain evidence="8">DSM 43163</strain>
    </source>
</reference>